<dbReference type="Proteomes" id="UP000192578">
    <property type="component" value="Unassembled WGS sequence"/>
</dbReference>
<sequence length="750" mass="81656">MSTRGTGCCSGDPSVSKVVLTVTAPLFADEDSKVLAIAAEEAAFATRPPAVTVPPAQLPAVDAGDTRPRSARSRSSSPEIPMTAAPVLPHPPAKRARSPSLSPIIEVKRRLLFPANPMPKKESYVPLPPAKKSQRQSSVGISDEGDSSATTVSSRGSIPPGSPDLWDSAVEMSLSGVFPVLGRRTTRASVCRSSPAPLDAVQRATARRSSRSQTCERKRSENQSAVVLSSGPKKRSGLRVVEATVVKNLVSNGRSKPTWPEVRVSGSRRAQAVAPSTSKKTKVADVSQDVEAVEVPVAKRCGRNDGTSGKKKGRSGKKQSKAVVLDLPESPDSAAFSVISSVSFLSGTPLDDNPLHVVASTPSPSPRKSARLLLSCSPEVPFYPDVPAPTGPRSCLRNTETMHDGTYRRSPRKVKISGKIDHRFFEPEYNVLPPYISDSSIEPDPGPYFVDPQDLDLEPDYFGTVKYRARLEMSVFRKNQVDELMSMLKTTETSLVSKQPAQLCLLVGQDGFFAASHWPEELVSHLFTNIQRSRRAHGLNSSHPGGIPIGLTPGEFVGLTFPVVRFLLEQLQPPVNSASVYSRSFFPKEALKGRLKVDLPQSEQSFPSRREASCVTCSLPSHCFTVSNGRTYTRVPVMERQVVLKWSAPYRVVPDGKTASPKWIRVFNSSYVDPGSFPDYYDDIRHDKKQTFVLSYALHPSPQVVSLALIAKKNFAPGTEVRFDPGRDVYRVDEALGVKDFSCARHGRSF</sequence>
<proteinExistence type="predicted"/>
<comment type="caution">
    <text evidence="2">The sequence shown here is derived from an EMBL/GenBank/DDBJ whole genome shotgun (WGS) entry which is preliminary data.</text>
</comment>
<feature type="region of interest" description="Disordered" evidence="1">
    <location>
        <begin position="185"/>
        <end position="234"/>
    </location>
</feature>
<dbReference type="AlphaFoldDB" id="A0A9X6RPA7"/>
<evidence type="ECO:0000313" key="3">
    <source>
        <dbReference type="Proteomes" id="UP000192578"/>
    </source>
</evidence>
<protein>
    <submittedName>
        <fullName evidence="2">Uncharacterized protein</fullName>
    </submittedName>
</protein>
<keyword evidence="3" id="KW-1185">Reference proteome</keyword>
<organism evidence="2 3">
    <name type="scientific">Hypsibius exemplaris</name>
    <name type="common">Freshwater tardigrade</name>
    <dbReference type="NCBI Taxonomy" id="2072580"/>
    <lineage>
        <taxon>Eukaryota</taxon>
        <taxon>Metazoa</taxon>
        <taxon>Ecdysozoa</taxon>
        <taxon>Tardigrada</taxon>
        <taxon>Eutardigrada</taxon>
        <taxon>Parachela</taxon>
        <taxon>Hypsibioidea</taxon>
        <taxon>Hypsibiidae</taxon>
        <taxon>Hypsibius</taxon>
    </lineage>
</organism>
<gene>
    <name evidence="2" type="ORF">BV898_18931</name>
</gene>
<dbReference type="EMBL" id="MTYJ01000417">
    <property type="protein sequence ID" value="OWA54531.1"/>
    <property type="molecule type" value="Genomic_DNA"/>
</dbReference>
<feature type="region of interest" description="Disordered" evidence="1">
    <location>
        <begin position="50"/>
        <end position="101"/>
    </location>
</feature>
<accession>A0A9X6RPA7</accession>
<feature type="compositionally biased region" description="Polar residues" evidence="1">
    <location>
        <begin position="147"/>
        <end position="156"/>
    </location>
</feature>
<feature type="compositionally biased region" description="Basic residues" evidence="1">
    <location>
        <begin position="309"/>
        <end position="320"/>
    </location>
</feature>
<evidence type="ECO:0000313" key="2">
    <source>
        <dbReference type="EMBL" id="OWA54531.1"/>
    </source>
</evidence>
<feature type="region of interest" description="Disordered" evidence="1">
    <location>
        <begin position="117"/>
        <end position="164"/>
    </location>
</feature>
<evidence type="ECO:0000256" key="1">
    <source>
        <dbReference type="SAM" id="MobiDB-lite"/>
    </source>
</evidence>
<reference evidence="3" key="1">
    <citation type="submission" date="2017-01" db="EMBL/GenBank/DDBJ databases">
        <title>Comparative genomics of anhydrobiosis in the tardigrade Hypsibius dujardini.</title>
        <authorList>
            <person name="Yoshida Y."/>
            <person name="Koutsovoulos G."/>
            <person name="Laetsch D."/>
            <person name="Stevens L."/>
            <person name="Kumar S."/>
            <person name="Horikawa D."/>
            <person name="Ishino K."/>
            <person name="Komine S."/>
            <person name="Tomita M."/>
            <person name="Blaxter M."/>
            <person name="Arakawa K."/>
        </authorList>
    </citation>
    <scope>NUCLEOTIDE SEQUENCE [LARGE SCALE GENOMIC DNA]</scope>
    <source>
        <strain evidence="3">Z151</strain>
    </source>
</reference>
<name>A0A9X6RPA7_HYPEX</name>
<feature type="region of interest" description="Disordered" evidence="1">
    <location>
        <begin position="299"/>
        <end position="321"/>
    </location>
</feature>